<dbReference type="EMBL" id="UINC01016920">
    <property type="protein sequence ID" value="SVA70071.1"/>
    <property type="molecule type" value="Genomic_DNA"/>
</dbReference>
<dbReference type="Gene3D" id="3.10.520.10">
    <property type="entry name" value="ApbE-like domains"/>
    <property type="match status" value="1"/>
</dbReference>
<keyword evidence="7" id="KW-0274">FAD</keyword>
<dbReference type="AlphaFoldDB" id="A0A381Y063"/>
<keyword evidence="4" id="KW-0285">Flavoprotein</keyword>
<dbReference type="SUPFAM" id="SSF143631">
    <property type="entry name" value="ApbE-like"/>
    <property type="match status" value="1"/>
</dbReference>
<dbReference type="PANTHER" id="PTHR30040">
    <property type="entry name" value="THIAMINE BIOSYNTHESIS LIPOPROTEIN APBE"/>
    <property type="match status" value="1"/>
</dbReference>
<evidence type="ECO:0000256" key="1">
    <source>
        <dbReference type="ARBA" id="ARBA00001946"/>
    </source>
</evidence>
<gene>
    <name evidence="11" type="ORF">METZ01_LOCUS122925</name>
</gene>
<dbReference type="GO" id="GO:0016740">
    <property type="term" value="F:transferase activity"/>
    <property type="evidence" value="ECO:0007669"/>
    <property type="project" value="UniProtKB-KW"/>
</dbReference>
<feature type="non-terminal residue" evidence="11">
    <location>
        <position position="222"/>
    </location>
</feature>
<evidence type="ECO:0000256" key="9">
    <source>
        <dbReference type="ARBA" id="ARBA00031306"/>
    </source>
</evidence>
<reference evidence="11" key="1">
    <citation type="submission" date="2018-05" db="EMBL/GenBank/DDBJ databases">
        <authorList>
            <person name="Lanie J.A."/>
            <person name="Ng W.-L."/>
            <person name="Kazmierczak K.M."/>
            <person name="Andrzejewski T.M."/>
            <person name="Davidsen T.M."/>
            <person name="Wayne K.J."/>
            <person name="Tettelin H."/>
            <person name="Glass J.I."/>
            <person name="Rusch D."/>
            <person name="Podicherti R."/>
            <person name="Tsui H.-C.T."/>
            <person name="Winkler M.E."/>
        </authorList>
    </citation>
    <scope>NUCLEOTIDE SEQUENCE</scope>
</reference>
<evidence type="ECO:0000256" key="3">
    <source>
        <dbReference type="ARBA" id="ARBA00016337"/>
    </source>
</evidence>
<evidence type="ECO:0000256" key="5">
    <source>
        <dbReference type="ARBA" id="ARBA00022679"/>
    </source>
</evidence>
<protein>
    <recommendedName>
        <fullName evidence="3">FAD:protein FMN transferase</fullName>
        <ecNumber evidence="2">2.7.1.180</ecNumber>
    </recommendedName>
    <alternativeName>
        <fullName evidence="9">Flavin transferase</fullName>
    </alternativeName>
</protein>
<dbReference type="InterPro" id="IPR024932">
    <property type="entry name" value="ApbE"/>
</dbReference>
<dbReference type="Pfam" id="PF02424">
    <property type="entry name" value="ApbE"/>
    <property type="match status" value="1"/>
</dbReference>
<evidence type="ECO:0000256" key="6">
    <source>
        <dbReference type="ARBA" id="ARBA00022723"/>
    </source>
</evidence>
<evidence type="ECO:0000256" key="4">
    <source>
        <dbReference type="ARBA" id="ARBA00022630"/>
    </source>
</evidence>
<proteinExistence type="predicted"/>
<evidence type="ECO:0000313" key="11">
    <source>
        <dbReference type="EMBL" id="SVA70071.1"/>
    </source>
</evidence>
<dbReference type="PANTHER" id="PTHR30040:SF2">
    <property type="entry name" value="FAD:PROTEIN FMN TRANSFERASE"/>
    <property type="match status" value="1"/>
</dbReference>
<dbReference type="EC" id="2.7.1.180" evidence="2"/>
<evidence type="ECO:0000256" key="7">
    <source>
        <dbReference type="ARBA" id="ARBA00022827"/>
    </source>
</evidence>
<comment type="catalytic activity">
    <reaction evidence="10">
        <text>L-threonyl-[protein] + FAD = FMN-L-threonyl-[protein] + AMP + H(+)</text>
        <dbReference type="Rhea" id="RHEA:36847"/>
        <dbReference type="Rhea" id="RHEA-COMP:11060"/>
        <dbReference type="Rhea" id="RHEA-COMP:11061"/>
        <dbReference type="ChEBI" id="CHEBI:15378"/>
        <dbReference type="ChEBI" id="CHEBI:30013"/>
        <dbReference type="ChEBI" id="CHEBI:57692"/>
        <dbReference type="ChEBI" id="CHEBI:74257"/>
        <dbReference type="ChEBI" id="CHEBI:456215"/>
        <dbReference type="EC" id="2.7.1.180"/>
    </reaction>
</comment>
<dbReference type="GO" id="GO:0046872">
    <property type="term" value="F:metal ion binding"/>
    <property type="evidence" value="ECO:0007669"/>
    <property type="project" value="UniProtKB-KW"/>
</dbReference>
<evidence type="ECO:0000256" key="2">
    <source>
        <dbReference type="ARBA" id="ARBA00011955"/>
    </source>
</evidence>
<comment type="cofactor">
    <cofactor evidence="1">
        <name>Mg(2+)</name>
        <dbReference type="ChEBI" id="CHEBI:18420"/>
    </cofactor>
</comment>
<evidence type="ECO:0000256" key="10">
    <source>
        <dbReference type="ARBA" id="ARBA00048540"/>
    </source>
</evidence>
<keyword evidence="8" id="KW-0460">Magnesium</keyword>
<evidence type="ECO:0000256" key="8">
    <source>
        <dbReference type="ARBA" id="ARBA00022842"/>
    </source>
</evidence>
<keyword evidence="5" id="KW-0808">Transferase</keyword>
<keyword evidence="6" id="KW-0479">Metal-binding</keyword>
<organism evidence="11">
    <name type="scientific">marine metagenome</name>
    <dbReference type="NCBI Taxonomy" id="408172"/>
    <lineage>
        <taxon>unclassified sequences</taxon>
        <taxon>metagenomes</taxon>
        <taxon>ecological metagenomes</taxon>
    </lineage>
</organism>
<accession>A0A381Y063</accession>
<name>A0A381Y063_9ZZZZ</name>
<dbReference type="InterPro" id="IPR003374">
    <property type="entry name" value="ApbE-like_sf"/>
</dbReference>
<sequence>MFFSLNSIDWWPKFIIFGLVVVLSGCEDGAARQFAFTGPTMGTSYSIKVIGAKVDAGDLQQQVDERLAALSMVFSTYIEDSEISRINSNLDKQLSISDNMAAVLGVSQQVHEFSGGAFDVTVGPLVNLWGFGPDGRVNGVPDDAAIELATSQTGFNQLVIRNRELQRPVSLYIDLSAVAKGYAVDEIAGLLEAAGAEHYMVEIGGEVKTRGKHSGGSDWIIG</sequence>